<name>A0A1S0TGG4_LOALO</name>
<organism evidence="1">
    <name type="scientific">Loa loa</name>
    <name type="common">Eye worm</name>
    <name type="synonym">Filaria loa</name>
    <dbReference type="NCBI Taxonomy" id="7209"/>
    <lineage>
        <taxon>Eukaryota</taxon>
        <taxon>Metazoa</taxon>
        <taxon>Ecdysozoa</taxon>
        <taxon>Nematoda</taxon>
        <taxon>Chromadorea</taxon>
        <taxon>Rhabditida</taxon>
        <taxon>Spirurina</taxon>
        <taxon>Spiruromorpha</taxon>
        <taxon>Filarioidea</taxon>
        <taxon>Onchocercidae</taxon>
        <taxon>Loa</taxon>
    </lineage>
</organism>
<sequence length="59" mass="6743">MRDPLLLKVKFIQIIVTALAIGMVNFQTQITGPTIMNLEGILYNTIRDMNFIFLFPSIN</sequence>
<dbReference type="EMBL" id="JH713607">
    <property type="protein sequence ID" value="EFO13394.2"/>
    <property type="molecule type" value="Genomic_DNA"/>
</dbReference>
<dbReference type="KEGG" id="loa:LOAG_15135"/>
<dbReference type="InParanoid" id="A0A1S0TGG4"/>
<dbReference type="OrthoDB" id="66620at2759"/>
<reference evidence="1" key="1">
    <citation type="submission" date="2012-04" db="EMBL/GenBank/DDBJ databases">
        <title>The Genome Sequence of Loa loa.</title>
        <authorList>
            <consortium name="The Broad Institute Genome Sequencing Platform"/>
            <consortium name="Broad Institute Genome Sequencing Center for Infectious Disease"/>
            <person name="Nutman T.B."/>
            <person name="Fink D.L."/>
            <person name="Russ C."/>
            <person name="Young S."/>
            <person name="Zeng Q."/>
            <person name="Gargeya S."/>
            <person name="Alvarado L."/>
            <person name="Berlin A."/>
            <person name="Chapman S.B."/>
            <person name="Chen Z."/>
            <person name="Freedman E."/>
            <person name="Gellesch M."/>
            <person name="Goldberg J."/>
            <person name="Griggs A."/>
            <person name="Gujja S."/>
            <person name="Heilman E.R."/>
            <person name="Heiman D."/>
            <person name="Howarth C."/>
            <person name="Mehta T."/>
            <person name="Neiman D."/>
            <person name="Pearson M."/>
            <person name="Roberts A."/>
            <person name="Saif S."/>
            <person name="Shea T."/>
            <person name="Shenoy N."/>
            <person name="Sisk P."/>
            <person name="Stolte C."/>
            <person name="Sykes S."/>
            <person name="White J."/>
            <person name="Yandava C."/>
            <person name="Haas B."/>
            <person name="Henn M.R."/>
            <person name="Nusbaum C."/>
            <person name="Birren B."/>
        </authorList>
    </citation>
    <scope>NUCLEOTIDE SEQUENCE [LARGE SCALE GENOMIC DNA]</scope>
</reference>
<accession>A0A1S0TGG4</accession>
<dbReference type="CTD" id="9952622"/>
<feature type="non-terminal residue" evidence="1">
    <location>
        <position position="59"/>
    </location>
</feature>
<evidence type="ECO:0000313" key="1">
    <source>
        <dbReference type="EMBL" id="EFO13394.2"/>
    </source>
</evidence>
<gene>
    <name evidence="1" type="ORF">LOAG_15135</name>
</gene>
<dbReference type="AlphaFoldDB" id="A0A1S0TGG4"/>
<dbReference type="RefSeq" id="XP_003150675.2">
    <property type="nucleotide sequence ID" value="XM_003150627.2"/>
</dbReference>
<dbReference type="GeneID" id="9952622"/>
<proteinExistence type="predicted"/>
<protein>
    <submittedName>
        <fullName evidence="1">Uncharacterized protein</fullName>
    </submittedName>
</protein>